<name>A0ACB6R0V8_9PLEO</name>
<proteinExistence type="predicted"/>
<accession>A0ACB6R0V8</accession>
<sequence>MGFARVPAELQMEIFGFLDRPGIKSCRGVCRSFRDNASPCLFGRVLACPRYQALGALQKISLHSVYPRYVKEIVYDGSVYDSCLATNENRYHQSAEEEPEIRQGFPWEKRRRFKRYQNLYQDQEDMRTGGVLLQTIARALEWMPNVTSVVYSPGPHTVPVEARLMKDLLPRGVSDTSMFQGDSLSSYIERAQHGIHHLIGAIYASQYPGIRSFRVEAAERGKRNVGTEFTHYVFNFPSSNHLDAGKFFFRHLHKVVMNLSLLIPQRIARDPTDQMEEAMIHTLAALLVEAKELTELSFRLCHWRKDANQMFGHVIFDEELLFPSLGLRHTWPRLRKLSLGGIYASGKEMTHLIIRHKTTLNMLQFDHCSLISGAWADIVDEVVFNTNIIAFSLHLVNETDIGDTRFQDMASEEMEQWQYQGKLRIDSEGRRYFDEPDYKSVYAKRGVI</sequence>
<evidence type="ECO:0000313" key="2">
    <source>
        <dbReference type="Proteomes" id="UP000799755"/>
    </source>
</evidence>
<evidence type="ECO:0000313" key="1">
    <source>
        <dbReference type="EMBL" id="KAF2472152.1"/>
    </source>
</evidence>
<reference evidence="1" key="1">
    <citation type="journal article" date="2020" name="Stud. Mycol.">
        <title>101 Dothideomycetes genomes: a test case for predicting lifestyles and emergence of pathogens.</title>
        <authorList>
            <person name="Haridas S."/>
            <person name="Albert R."/>
            <person name="Binder M."/>
            <person name="Bloem J."/>
            <person name="Labutti K."/>
            <person name="Salamov A."/>
            <person name="Andreopoulos B."/>
            <person name="Baker S."/>
            <person name="Barry K."/>
            <person name="Bills G."/>
            <person name="Bluhm B."/>
            <person name="Cannon C."/>
            <person name="Castanera R."/>
            <person name="Culley D."/>
            <person name="Daum C."/>
            <person name="Ezra D."/>
            <person name="Gonzalez J."/>
            <person name="Henrissat B."/>
            <person name="Kuo A."/>
            <person name="Liang C."/>
            <person name="Lipzen A."/>
            <person name="Lutzoni F."/>
            <person name="Magnuson J."/>
            <person name="Mondo S."/>
            <person name="Nolan M."/>
            <person name="Ohm R."/>
            <person name="Pangilinan J."/>
            <person name="Park H.-J."/>
            <person name="Ramirez L."/>
            <person name="Alfaro M."/>
            <person name="Sun H."/>
            <person name="Tritt A."/>
            <person name="Yoshinaga Y."/>
            <person name="Zwiers L.-H."/>
            <person name="Turgeon B."/>
            <person name="Goodwin S."/>
            <person name="Spatafora J."/>
            <person name="Crous P."/>
            <person name="Grigoriev I."/>
        </authorList>
    </citation>
    <scope>NUCLEOTIDE SEQUENCE</scope>
    <source>
        <strain evidence="1">ATCC 200398</strain>
    </source>
</reference>
<comment type="caution">
    <text evidence="1">The sequence shown here is derived from an EMBL/GenBank/DDBJ whole genome shotgun (WGS) entry which is preliminary data.</text>
</comment>
<organism evidence="1 2">
    <name type="scientific">Lindgomyces ingoldianus</name>
    <dbReference type="NCBI Taxonomy" id="673940"/>
    <lineage>
        <taxon>Eukaryota</taxon>
        <taxon>Fungi</taxon>
        <taxon>Dikarya</taxon>
        <taxon>Ascomycota</taxon>
        <taxon>Pezizomycotina</taxon>
        <taxon>Dothideomycetes</taxon>
        <taxon>Pleosporomycetidae</taxon>
        <taxon>Pleosporales</taxon>
        <taxon>Lindgomycetaceae</taxon>
        <taxon>Lindgomyces</taxon>
    </lineage>
</organism>
<gene>
    <name evidence="1" type="ORF">BDR25DRAFT_333557</name>
</gene>
<dbReference type="EMBL" id="MU003503">
    <property type="protein sequence ID" value="KAF2472152.1"/>
    <property type="molecule type" value="Genomic_DNA"/>
</dbReference>
<dbReference type="Proteomes" id="UP000799755">
    <property type="component" value="Unassembled WGS sequence"/>
</dbReference>
<protein>
    <submittedName>
        <fullName evidence="1">Uncharacterized protein</fullName>
    </submittedName>
</protein>
<keyword evidence="2" id="KW-1185">Reference proteome</keyword>